<keyword evidence="6" id="KW-1185">Reference proteome</keyword>
<dbReference type="Pfam" id="PF13302">
    <property type="entry name" value="Acetyltransf_3"/>
    <property type="match status" value="1"/>
</dbReference>
<comment type="similarity">
    <text evidence="3">Belongs to the acetyltransferase family. RimJ subfamily.</text>
</comment>
<dbReference type="InterPro" id="IPR000182">
    <property type="entry name" value="GNAT_dom"/>
</dbReference>
<dbReference type="STRING" id="1469948.GCA_000732725_03768"/>
<reference evidence="5 6" key="1">
    <citation type="submission" date="2019-03" db="EMBL/GenBank/DDBJ databases">
        <title>Genomic Encyclopedia of Type Strains, Phase IV (KMG-IV): sequencing the most valuable type-strain genomes for metagenomic binning, comparative biology and taxonomic classification.</title>
        <authorList>
            <person name="Goeker M."/>
        </authorList>
    </citation>
    <scope>NUCLEOTIDE SEQUENCE [LARGE SCALE GENOMIC DNA]</scope>
    <source>
        <strain evidence="5 6">DSM 100556</strain>
    </source>
</reference>
<evidence type="ECO:0000256" key="3">
    <source>
        <dbReference type="ARBA" id="ARBA00038502"/>
    </source>
</evidence>
<dbReference type="InterPro" id="IPR051531">
    <property type="entry name" value="N-acetyltransferase"/>
</dbReference>
<dbReference type="Proteomes" id="UP000295718">
    <property type="component" value="Unassembled WGS sequence"/>
</dbReference>
<feature type="domain" description="N-acetyltransferase" evidence="4">
    <location>
        <begin position="1"/>
        <end position="165"/>
    </location>
</feature>
<dbReference type="SUPFAM" id="SSF55729">
    <property type="entry name" value="Acyl-CoA N-acyltransferases (Nat)"/>
    <property type="match status" value="1"/>
</dbReference>
<gene>
    <name evidence="5" type="ORF">EDD76_10495</name>
</gene>
<dbReference type="PANTHER" id="PTHR43792:SF8">
    <property type="entry name" value="[RIBOSOMAL PROTEIN US5]-ALANINE N-ACETYLTRANSFERASE"/>
    <property type="match status" value="1"/>
</dbReference>
<keyword evidence="1 5" id="KW-0808">Transferase</keyword>
<dbReference type="AlphaFoldDB" id="A0A4R1R216"/>
<dbReference type="RefSeq" id="WP_031392383.1">
    <property type="nucleotide sequence ID" value="NZ_JPNB01000002.1"/>
</dbReference>
<dbReference type="PROSITE" id="PS51186">
    <property type="entry name" value="GNAT"/>
    <property type="match status" value="1"/>
</dbReference>
<evidence type="ECO:0000259" key="4">
    <source>
        <dbReference type="PROSITE" id="PS51186"/>
    </source>
</evidence>
<dbReference type="InterPro" id="IPR016181">
    <property type="entry name" value="Acyl_CoA_acyltransferase"/>
</dbReference>
<evidence type="ECO:0000313" key="5">
    <source>
        <dbReference type="EMBL" id="TCL59358.1"/>
    </source>
</evidence>
<dbReference type="PANTHER" id="PTHR43792">
    <property type="entry name" value="GNAT FAMILY, PUTATIVE (AFU_ORTHOLOGUE AFUA_3G00765)-RELATED-RELATED"/>
    <property type="match status" value="1"/>
</dbReference>
<keyword evidence="2" id="KW-0012">Acyltransferase</keyword>
<dbReference type="GO" id="GO:0016747">
    <property type="term" value="F:acyltransferase activity, transferring groups other than amino-acyl groups"/>
    <property type="evidence" value="ECO:0007669"/>
    <property type="project" value="InterPro"/>
</dbReference>
<dbReference type="EMBL" id="SLUO01000004">
    <property type="protein sequence ID" value="TCL59358.1"/>
    <property type="molecule type" value="Genomic_DNA"/>
</dbReference>
<accession>A0A4R1R216</accession>
<evidence type="ECO:0000256" key="1">
    <source>
        <dbReference type="ARBA" id="ARBA00022679"/>
    </source>
</evidence>
<comment type="caution">
    <text evidence="5">The sequence shown here is derived from an EMBL/GenBank/DDBJ whole genome shotgun (WGS) entry which is preliminary data.</text>
</comment>
<evidence type="ECO:0000313" key="6">
    <source>
        <dbReference type="Proteomes" id="UP000295718"/>
    </source>
</evidence>
<proteinExistence type="inferred from homology"/>
<name>A0A4R1R216_9FIRM</name>
<organism evidence="5 6">
    <name type="scientific">Kineothrix alysoides</name>
    <dbReference type="NCBI Taxonomy" id="1469948"/>
    <lineage>
        <taxon>Bacteria</taxon>
        <taxon>Bacillati</taxon>
        <taxon>Bacillota</taxon>
        <taxon>Clostridia</taxon>
        <taxon>Lachnospirales</taxon>
        <taxon>Lachnospiraceae</taxon>
        <taxon>Kineothrix</taxon>
    </lineage>
</organism>
<sequence length="182" mass="21001">MKLRELKREDMAGMLEWMTDPYIRQNFRFGSDKIDEKSVLSFIQNAGSALRAPIEGNTIHYAIADEESDEYLGTISLKAISIANKHAEYAISLRRKAQRKGIAIEATKEILRLAFVKYNLERVYLNVFSDNIPAIKLYEKCGLVLEGEFRNHLVVEGEYKSLKWYSILRTEYQGKYGIPINN</sequence>
<dbReference type="OrthoDB" id="9795206at2"/>
<dbReference type="Gene3D" id="3.40.630.30">
    <property type="match status" value="1"/>
</dbReference>
<protein>
    <submittedName>
        <fullName evidence="5">Diamine N-acetyltransferase</fullName>
    </submittedName>
</protein>
<evidence type="ECO:0000256" key="2">
    <source>
        <dbReference type="ARBA" id="ARBA00023315"/>
    </source>
</evidence>